<organism evidence="1 2">
    <name type="scientific">Engelhardtia mirabilis</name>
    <dbReference type="NCBI Taxonomy" id="2528011"/>
    <lineage>
        <taxon>Bacteria</taxon>
        <taxon>Pseudomonadati</taxon>
        <taxon>Planctomycetota</taxon>
        <taxon>Planctomycetia</taxon>
        <taxon>Planctomycetia incertae sedis</taxon>
        <taxon>Engelhardtia</taxon>
    </lineage>
</organism>
<reference evidence="1 2" key="1">
    <citation type="submission" date="2019-02" db="EMBL/GenBank/DDBJ databases">
        <title>Deep-cultivation of Planctomycetes and their phenomic and genomic characterization uncovers novel biology.</title>
        <authorList>
            <person name="Wiegand S."/>
            <person name="Jogler M."/>
            <person name="Boedeker C."/>
            <person name="Pinto D."/>
            <person name="Vollmers J."/>
            <person name="Rivas-Marin E."/>
            <person name="Kohn T."/>
            <person name="Peeters S.H."/>
            <person name="Heuer A."/>
            <person name="Rast P."/>
            <person name="Oberbeckmann S."/>
            <person name="Bunk B."/>
            <person name="Jeske O."/>
            <person name="Meyerdierks A."/>
            <person name="Storesund J.E."/>
            <person name="Kallscheuer N."/>
            <person name="Luecker S."/>
            <person name="Lage O.M."/>
            <person name="Pohl T."/>
            <person name="Merkel B.J."/>
            <person name="Hornburger P."/>
            <person name="Mueller R.-W."/>
            <person name="Bruemmer F."/>
            <person name="Labrenz M."/>
            <person name="Spormann A.M."/>
            <person name="Op den Camp H."/>
            <person name="Overmann J."/>
            <person name="Amann R."/>
            <person name="Jetten M.S.M."/>
            <person name="Mascher T."/>
            <person name="Medema M.H."/>
            <person name="Devos D.P."/>
            <person name="Kaster A.-K."/>
            <person name="Ovreas L."/>
            <person name="Rohde M."/>
            <person name="Galperin M.Y."/>
            <person name="Jogler C."/>
        </authorList>
    </citation>
    <scope>NUCLEOTIDE SEQUENCE [LARGE SCALE GENOMIC DNA]</scope>
    <source>
        <strain evidence="1 2">Pla133</strain>
    </source>
</reference>
<dbReference type="SUPFAM" id="SSF158997">
    <property type="entry name" value="Trm112p-like"/>
    <property type="match status" value="1"/>
</dbReference>
<dbReference type="Pfam" id="PF03966">
    <property type="entry name" value="Trm112p"/>
    <property type="match status" value="1"/>
</dbReference>
<dbReference type="Proteomes" id="UP000316921">
    <property type="component" value="Chromosome"/>
</dbReference>
<proteinExistence type="predicted"/>
<evidence type="ECO:0008006" key="3">
    <source>
        <dbReference type="Google" id="ProtNLM"/>
    </source>
</evidence>
<dbReference type="Gene3D" id="2.20.25.10">
    <property type="match status" value="1"/>
</dbReference>
<dbReference type="RefSeq" id="WP_145066763.1">
    <property type="nucleotide sequence ID" value="NZ_CP036287.1"/>
</dbReference>
<name>A0A518BM97_9BACT</name>
<evidence type="ECO:0000313" key="1">
    <source>
        <dbReference type="EMBL" id="QDU68067.1"/>
    </source>
</evidence>
<dbReference type="EMBL" id="CP036287">
    <property type="protein sequence ID" value="QDU68067.1"/>
    <property type="molecule type" value="Genomic_DNA"/>
</dbReference>
<dbReference type="InterPro" id="IPR005651">
    <property type="entry name" value="Trm112-like"/>
</dbReference>
<dbReference type="AlphaFoldDB" id="A0A518BM97"/>
<dbReference type="KEGG" id="pbap:Pla133_31600"/>
<sequence>MINKDLLEIVACPETLQPLTEADGALIARVNAAIAGRTLTNVGGERVTEPIEGGLLREDGQIVYPIRDGIPVLLVDEGIAVPAA</sequence>
<gene>
    <name evidence="1" type="ORF">Pla133_31600</name>
</gene>
<evidence type="ECO:0000313" key="2">
    <source>
        <dbReference type="Proteomes" id="UP000316921"/>
    </source>
</evidence>
<keyword evidence="2" id="KW-1185">Reference proteome</keyword>
<protein>
    <recommendedName>
        <fullName evidence="3">Trm112p-like protein</fullName>
    </recommendedName>
</protein>
<accession>A0A518BM97</accession>